<feature type="region of interest" description="Disordered" evidence="2">
    <location>
        <begin position="93"/>
        <end position="157"/>
    </location>
</feature>
<feature type="domain" description="CCHC-type" evidence="3">
    <location>
        <begin position="66"/>
        <end position="81"/>
    </location>
</feature>
<keyword evidence="1" id="KW-0863">Zinc-finger</keyword>
<organism evidence="4 5">
    <name type="scientific">Acorus gramineus</name>
    <name type="common">Dwarf sweet flag</name>
    <dbReference type="NCBI Taxonomy" id="55184"/>
    <lineage>
        <taxon>Eukaryota</taxon>
        <taxon>Viridiplantae</taxon>
        <taxon>Streptophyta</taxon>
        <taxon>Embryophyta</taxon>
        <taxon>Tracheophyta</taxon>
        <taxon>Spermatophyta</taxon>
        <taxon>Magnoliopsida</taxon>
        <taxon>Liliopsida</taxon>
        <taxon>Acoraceae</taxon>
        <taxon>Acorus</taxon>
    </lineage>
</organism>
<evidence type="ECO:0000259" key="3">
    <source>
        <dbReference type="PROSITE" id="PS50158"/>
    </source>
</evidence>
<keyword evidence="5" id="KW-1185">Reference proteome</keyword>
<dbReference type="InterPro" id="IPR001878">
    <property type="entry name" value="Znf_CCHC"/>
</dbReference>
<dbReference type="Gene3D" id="4.10.60.10">
    <property type="entry name" value="Zinc finger, CCHC-type"/>
    <property type="match status" value="1"/>
</dbReference>
<proteinExistence type="predicted"/>
<dbReference type="Pfam" id="PF22936">
    <property type="entry name" value="Pol_BBD"/>
    <property type="match status" value="1"/>
</dbReference>
<keyword evidence="1" id="KW-0862">Zinc</keyword>
<comment type="caution">
    <text evidence="4">The sequence shown here is derived from an EMBL/GenBank/DDBJ whole genome shotgun (WGS) entry which is preliminary data.</text>
</comment>
<keyword evidence="1" id="KW-0479">Metal-binding</keyword>
<dbReference type="InterPro" id="IPR054722">
    <property type="entry name" value="PolX-like_BBD"/>
</dbReference>
<protein>
    <recommendedName>
        <fullName evidence="3">CCHC-type domain-containing protein</fullName>
    </recommendedName>
</protein>
<evidence type="ECO:0000313" key="4">
    <source>
        <dbReference type="EMBL" id="KAK1278629.1"/>
    </source>
</evidence>
<dbReference type="GO" id="GO:0008270">
    <property type="term" value="F:zinc ion binding"/>
    <property type="evidence" value="ECO:0007669"/>
    <property type="project" value="UniProtKB-KW"/>
</dbReference>
<dbReference type="EMBL" id="JAUJYN010000002">
    <property type="protein sequence ID" value="KAK1278629.1"/>
    <property type="molecule type" value="Genomic_DNA"/>
</dbReference>
<dbReference type="SMART" id="SM00343">
    <property type="entry name" value="ZnF_C2HC"/>
    <property type="match status" value="1"/>
</dbReference>
<evidence type="ECO:0000256" key="1">
    <source>
        <dbReference type="PROSITE-ProRule" id="PRU00047"/>
    </source>
</evidence>
<evidence type="ECO:0000313" key="5">
    <source>
        <dbReference type="Proteomes" id="UP001179952"/>
    </source>
</evidence>
<reference evidence="4" key="1">
    <citation type="journal article" date="2023" name="Nat. Commun.">
        <title>Diploid and tetraploid genomes of Acorus and the evolution of monocots.</title>
        <authorList>
            <person name="Ma L."/>
            <person name="Liu K.W."/>
            <person name="Li Z."/>
            <person name="Hsiao Y.Y."/>
            <person name="Qi Y."/>
            <person name="Fu T."/>
            <person name="Tang G.D."/>
            <person name="Zhang D."/>
            <person name="Sun W.H."/>
            <person name="Liu D.K."/>
            <person name="Li Y."/>
            <person name="Chen G.Z."/>
            <person name="Liu X.D."/>
            <person name="Liao X.Y."/>
            <person name="Jiang Y.T."/>
            <person name="Yu X."/>
            <person name="Hao Y."/>
            <person name="Huang J."/>
            <person name="Zhao X.W."/>
            <person name="Ke S."/>
            <person name="Chen Y.Y."/>
            <person name="Wu W.L."/>
            <person name="Hsu J.L."/>
            <person name="Lin Y.F."/>
            <person name="Huang M.D."/>
            <person name="Li C.Y."/>
            <person name="Huang L."/>
            <person name="Wang Z.W."/>
            <person name="Zhao X."/>
            <person name="Zhong W.Y."/>
            <person name="Peng D.H."/>
            <person name="Ahmad S."/>
            <person name="Lan S."/>
            <person name="Zhang J.S."/>
            <person name="Tsai W.C."/>
            <person name="Van de Peer Y."/>
            <person name="Liu Z.J."/>
        </authorList>
    </citation>
    <scope>NUCLEOTIDE SEQUENCE</scope>
    <source>
        <strain evidence="4">SCP</strain>
    </source>
</reference>
<dbReference type="PANTHER" id="PTHR34222">
    <property type="entry name" value="GAG_PRE-INTEGRS DOMAIN-CONTAINING PROTEIN"/>
    <property type="match status" value="1"/>
</dbReference>
<dbReference type="GO" id="GO:0003676">
    <property type="term" value="F:nucleic acid binding"/>
    <property type="evidence" value="ECO:0007669"/>
    <property type="project" value="InterPro"/>
</dbReference>
<dbReference type="AlphaFoldDB" id="A0AAV9BRZ4"/>
<dbReference type="SUPFAM" id="SSF57756">
    <property type="entry name" value="Retrovirus zinc finger-like domains"/>
    <property type="match status" value="1"/>
</dbReference>
<gene>
    <name evidence="4" type="ORF">QJS04_geneDACA022992</name>
</gene>
<evidence type="ECO:0000256" key="2">
    <source>
        <dbReference type="SAM" id="MobiDB-lite"/>
    </source>
</evidence>
<name>A0AAV9BRZ4_ACOGR</name>
<reference evidence="4" key="2">
    <citation type="submission" date="2023-06" db="EMBL/GenBank/DDBJ databases">
        <authorList>
            <person name="Ma L."/>
            <person name="Liu K.-W."/>
            <person name="Li Z."/>
            <person name="Hsiao Y.-Y."/>
            <person name="Qi Y."/>
            <person name="Fu T."/>
            <person name="Tang G."/>
            <person name="Zhang D."/>
            <person name="Sun W.-H."/>
            <person name="Liu D.-K."/>
            <person name="Li Y."/>
            <person name="Chen G.-Z."/>
            <person name="Liu X.-D."/>
            <person name="Liao X.-Y."/>
            <person name="Jiang Y.-T."/>
            <person name="Yu X."/>
            <person name="Hao Y."/>
            <person name="Huang J."/>
            <person name="Zhao X.-W."/>
            <person name="Ke S."/>
            <person name="Chen Y.-Y."/>
            <person name="Wu W.-L."/>
            <person name="Hsu J.-L."/>
            <person name="Lin Y.-F."/>
            <person name="Huang M.-D."/>
            <person name="Li C.-Y."/>
            <person name="Huang L."/>
            <person name="Wang Z.-W."/>
            <person name="Zhao X."/>
            <person name="Zhong W.-Y."/>
            <person name="Peng D.-H."/>
            <person name="Ahmad S."/>
            <person name="Lan S."/>
            <person name="Zhang J.-S."/>
            <person name="Tsai W.-C."/>
            <person name="Van De Peer Y."/>
            <person name="Liu Z.-J."/>
        </authorList>
    </citation>
    <scope>NUCLEOTIDE SEQUENCE</scope>
    <source>
        <strain evidence="4">SCP</strain>
        <tissue evidence="4">Leaves</tissue>
    </source>
</reference>
<accession>A0AAV9BRZ4</accession>
<dbReference type="PANTHER" id="PTHR34222:SF100">
    <property type="entry name" value="CCHC-TYPE DOMAIN-CONTAINING PROTEIN"/>
    <property type="match status" value="1"/>
</dbReference>
<dbReference type="PROSITE" id="PS50158">
    <property type="entry name" value="ZF_CCHC"/>
    <property type="match status" value="1"/>
</dbReference>
<dbReference type="InterPro" id="IPR036875">
    <property type="entry name" value="Znf_CCHC_sf"/>
</dbReference>
<dbReference type="Proteomes" id="UP001179952">
    <property type="component" value="Unassembled WGS sequence"/>
</dbReference>
<sequence>MRLRPEFEAIRAQILHRSPKPSLDTVLFELVAEETRLRTIVTPPIVDHSSVNVAHRQDNRYTRVTCYYCRKFGHVQSECRKRARDGAPLVYVPRTSAPGALPPTPRPLDPAASRALAPWTPAPRAPSTVPPHRSQPRPATAVASDFPTDPPAYSSSQITESLAQLHLQQQQLQDMLRSVTGSDSSAPFSASTAATGNLTSSWILDSGASHHMTSQASFISCPTRVFPTPVIRTADGTPLSVSSSGSLADPSHRFQLPDVFHVPGLSLNLLSVGQIADHDCLITFDSSTCSVQDRRTGKQIGIDSRHGGLYYMDHLHIPSSSTACSLDFFFSFLL</sequence>